<dbReference type="InterPro" id="IPR011047">
    <property type="entry name" value="Quinoprotein_ADH-like_sf"/>
</dbReference>
<protein>
    <submittedName>
        <fullName evidence="1">Uncharacterized protein</fullName>
    </submittedName>
</protein>
<reference evidence="1 2" key="1">
    <citation type="submission" date="2014-06" db="EMBL/GenBank/DDBJ databases">
        <authorList>
            <consortium name="DOE Joint Genome Institute"/>
            <person name="Kuo A."/>
            <person name="Kohler A."/>
            <person name="Nagy L.G."/>
            <person name="Floudas D."/>
            <person name="Copeland A."/>
            <person name="Barry K.W."/>
            <person name="Cichocki N."/>
            <person name="Veneault-Fourrey C."/>
            <person name="LaButti K."/>
            <person name="Lindquist E.A."/>
            <person name="Lipzen A."/>
            <person name="Lundell T."/>
            <person name="Morin E."/>
            <person name="Murat C."/>
            <person name="Sun H."/>
            <person name="Tunlid A."/>
            <person name="Henrissat B."/>
            <person name="Grigoriev I.V."/>
            <person name="Hibbett D.S."/>
            <person name="Martin F."/>
            <person name="Nordberg H.P."/>
            <person name="Cantor M.N."/>
            <person name="Hua S.X."/>
        </authorList>
    </citation>
    <scope>NUCLEOTIDE SEQUENCE [LARGE SCALE GENOMIC DNA]</scope>
    <source>
        <strain evidence="1 2">ATCC 200175</strain>
    </source>
</reference>
<proteinExistence type="predicted"/>
<name>A0A0C9SUP9_PAXIN</name>
<evidence type="ECO:0000313" key="2">
    <source>
        <dbReference type="Proteomes" id="UP000053647"/>
    </source>
</evidence>
<dbReference type="AlphaFoldDB" id="A0A0C9SUP9"/>
<dbReference type="HOGENOM" id="CLU_419250_0_0_1"/>
<organism evidence="1 2">
    <name type="scientific">Paxillus involutus ATCC 200175</name>
    <dbReference type="NCBI Taxonomy" id="664439"/>
    <lineage>
        <taxon>Eukaryota</taxon>
        <taxon>Fungi</taxon>
        <taxon>Dikarya</taxon>
        <taxon>Basidiomycota</taxon>
        <taxon>Agaricomycotina</taxon>
        <taxon>Agaricomycetes</taxon>
        <taxon>Agaricomycetidae</taxon>
        <taxon>Boletales</taxon>
        <taxon>Paxilineae</taxon>
        <taxon>Paxillaceae</taxon>
        <taxon>Paxillus</taxon>
    </lineage>
</organism>
<dbReference type="InterPro" id="IPR015943">
    <property type="entry name" value="WD40/YVTN_repeat-like_dom_sf"/>
</dbReference>
<dbReference type="OrthoDB" id="342131at2759"/>
<dbReference type="SUPFAM" id="SSF50998">
    <property type="entry name" value="Quinoprotein alcohol dehydrogenase-like"/>
    <property type="match status" value="1"/>
</dbReference>
<reference evidence="2" key="2">
    <citation type="submission" date="2015-01" db="EMBL/GenBank/DDBJ databases">
        <title>Evolutionary Origins and Diversification of the Mycorrhizal Mutualists.</title>
        <authorList>
            <consortium name="DOE Joint Genome Institute"/>
            <consortium name="Mycorrhizal Genomics Consortium"/>
            <person name="Kohler A."/>
            <person name="Kuo A."/>
            <person name="Nagy L.G."/>
            <person name="Floudas D."/>
            <person name="Copeland A."/>
            <person name="Barry K.W."/>
            <person name="Cichocki N."/>
            <person name="Veneault-Fourrey C."/>
            <person name="LaButti K."/>
            <person name="Lindquist E.A."/>
            <person name="Lipzen A."/>
            <person name="Lundell T."/>
            <person name="Morin E."/>
            <person name="Murat C."/>
            <person name="Riley R."/>
            <person name="Ohm R."/>
            <person name="Sun H."/>
            <person name="Tunlid A."/>
            <person name="Henrissat B."/>
            <person name="Grigoriev I.V."/>
            <person name="Hibbett D.S."/>
            <person name="Martin F."/>
        </authorList>
    </citation>
    <scope>NUCLEOTIDE SEQUENCE [LARGE SCALE GENOMIC DNA]</scope>
    <source>
        <strain evidence="2">ATCC 200175</strain>
    </source>
</reference>
<dbReference type="EMBL" id="KN820476">
    <property type="protein sequence ID" value="KIJ06165.1"/>
    <property type="molecule type" value="Genomic_DNA"/>
</dbReference>
<dbReference type="Proteomes" id="UP000053647">
    <property type="component" value="Unassembled WGS sequence"/>
</dbReference>
<gene>
    <name evidence="1" type="ORF">PAXINDRAFT_182750</name>
</gene>
<sequence length="654" mass="71879">MLDLLRTFTGCPKEPLQHLVLPYVTLTLQLYPSADSIVILDASNLEVIRVLAFQEVFPSLQYQCESVSCLAVDPAMKIVVASMNTHIAAWSLSGIQSDTWRIHSSLVLPDGDLVTALDCRSGLLSVGSQSGLSVYTLILENDLLTWSKKWSARVVTPSLAKLAPTLTYIATTSSDTNQVRLYSTTAGKQTQGIPHPRPVTEVVWRYSPSSRRSAGSLKDAQLELTDIHSGDAALFTITSDSTLRIFLPVVDSAHRLQLHLTIDPFTPLTVPTAPQLTTHPGSKVIWLDREVLGPAIKAALAASATGSIEMSRLWQIEEEDWDLFLRVLADGSLFLTAVANIDRKPPTLLRQFTISHSPPGVLSPLPSNLYLLPRRNGVDLTLMTSPPLRTFVISAMTLLNGRFDTLQLVAAGSEKVPWEQSKILHFVRTPAGRGVAVVRAEGGETWMITESGSNLSRLNSWSSADHVVVLDGGKLVATYSSESAILTLHSQPPSTLYLPRVSCLFSTPSRLQHESVVGLTEDKFLFHVHVSGSSNPALVLYSYNSLPLAQTPKLIIPVDPMAWSRTATLKEHDNLLSISEDGELCFWTLEHGRTPGWRCNGRVRTRRKCFKMARCSSAKKSVLVSGHPEGQELTIWDSNESEFASGLEHQRIFR</sequence>
<accession>A0A0C9SUP9</accession>
<dbReference type="Gene3D" id="2.130.10.10">
    <property type="entry name" value="YVTN repeat-like/Quinoprotein amine dehydrogenase"/>
    <property type="match status" value="1"/>
</dbReference>
<keyword evidence="2" id="KW-1185">Reference proteome</keyword>
<evidence type="ECO:0000313" key="1">
    <source>
        <dbReference type="EMBL" id="KIJ06165.1"/>
    </source>
</evidence>